<dbReference type="Pfam" id="PF08276">
    <property type="entry name" value="PAN_2"/>
    <property type="match status" value="1"/>
</dbReference>
<feature type="signal peptide" evidence="1">
    <location>
        <begin position="1"/>
        <end position="23"/>
    </location>
</feature>
<dbReference type="EMBL" id="JAVYJV010000006">
    <property type="protein sequence ID" value="KAK4368483.1"/>
    <property type="molecule type" value="Genomic_DNA"/>
</dbReference>
<accession>A0AAE1VFU2</accession>
<dbReference type="Proteomes" id="UP001291623">
    <property type="component" value="Unassembled WGS sequence"/>
</dbReference>
<feature type="domain" description="Apple" evidence="2">
    <location>
        <begin position="70"/>
        <end position="108"/>
    </location>
</feature>
<evidence type="ECO:0000313" key="3">
    <source>
        <dbReference type="EMBL" id="KAK4368483.1"/>
    </source>
</evidence>
<dbReference type="PANTHER" id="PTHR32444">
    <property type="entry name" value="BULB-TYPE LECTIN DOMAIN-CONTAINING PROTEIN"/>
    <property type="match status" value="1"/>
</dbReference>
<dbReference type="InterPro" id="IPR003609">
    <property type="entry name" value="Pan_app"/>
</dbReference>
<dbReference type="PANTHER" id="PTHR32444:SF227">
    <property type="entry name" value="RECEPTOR-LIKE SERINE_THREONINE-PROTEIN KINASE"/>
    <property type="match status" value="1"/>
</dbReference>
<keyword evidence="1" id="KW-0732">Signal</keyword>
<keyword evidence="4" id="KW-1185">Reference proteome</keyword>
<evidence type="ECO:0000313" key="4">
    <source>
        <dbReference type="Proteomes" id="UP001291623"/>
    </source>
</evidence>
<comment type="caution">
    <text evidence="3">The sequence shown here is derived from an EMBL/GenBank/DDBJ whole genome shotgun (WGS) entry which is preliminary data.</text>
</comment>
<name>A0AAE1VFU2_9SOLA</name>
<proteinExistence type="predicted"/>
<evidence type="ECO:0000259" key="2">
    <source>
        <dbReference type="Pfam" id="PF08276"/>
    </source>
</evidence>
<feature type="chain" id="PRO_5041970105" description="Apple domain-containing protein" evidence="1">
    <location>
        <begin position="24"/>
        <end position="205"/>
    </location>
</feature>
<evidence type="ECO:0000256" key="1">
    <source>
        <dbReference type="SAM" id="SignalP"/>
    </source>
</evidence>
<gene>
    <name evidence="3" type="ORF">RND71_012275</name>
</gene>
<reference evidence="3" key="1">
    <citation type="submission" date="2023-12" db="EMBL/GenBank/DDBJ databases">
        <title>Genome assembly of Anisodus tanguticus.</title>
        <authorList>
            <person name="Wang Y.-J."/>
        </authorList>
    </citation>
    <scope>NUCLEOTIDE SEQUENCE</scope>
    <source>
        <strain evidence="3">KB-2021</strain>
        <tissue evidence="3">Leaf</tissue>
    </source>
</reference>
<sequence length="205" mass="22195">MELNTVLPLVLVFSCSCLPLLPSQNIIKAGESINANQKLVSAGGSFAGLLHPKESPIPENSTAVFTIGDDGNMSIKECETQCIRNFSCSAYACSKNACFIWIGNLLDLAHDFTSSRALFVRFHGSELITDGLSGNSAQRHKILIEEIVSAIFAILILINRMDGNSAPVSSVLSGPLVGKDDMKLVQYSLHNVRDATNNFHEDNKL</sequence>
<dbReference type="AlphaFoldDB" id="A0AAE1VFU2"/>
<protein>
    <recommendedName>
        <fullName evidence="2">Apple domain-containing protein</fullName>
    </recommendedName>
</protein>
<organism evidence="3 4">
    <name type="scientific">Anisodus tanguticus</name>
    <dbReference type="NCBI Taxonomy" id="243964"/>
    <lineage>
        <taxon>Eukaryota</taxon>
        <taxon>Viridiplantae</taxon>
        <taxon>Streptophyta</taxon>
        <taxon>Embryophyta</taxon>
        <taxon>Tracheophyta</taxon>
        <taxon>Spermatophyta</taxon>
        <taxon>Magnoliopsida</taxon>
        <taxon>eudicotyledons</taxon>
        <taxon>Gunneridae</taxon>
        <taxon>Pentapetalae</taxon>
        <taxon>asterids</taxon>
        <taxon>lamiids</taxon>
        <taxon>Solanales</taxon>
        <taxon>Solanaceae</taxon>
        <taxon>Solanoideae</taxon>
        <taxon>Hyoscyameae</taxon>
        <taxon>Anisodus</taxon>
    </lineage>
</organism>